<name>A0ABX2VZ82_AJEDR</name>
<dbReference type="Proteomes" id="UP000002039">
    <property type="component" value="Unassembled WGS sequence"/>
</dbReference>
<evidence type="ECO:0008006" key="3">
    <source>
        <dbReference type="Google" id="ProtNLM"/>
    </source>
</evidence>
<dbReference type="EMBL" id="EQ999981">
    <property type="protein sequence ID" value="OAT02449.1"/>
    <property type="molecule type" value="Genomic_DNA"/>
</dbReference>
<evidence type="ECO:0000313" key="2">
    <source>
        <dbReference type="Proteomes" id="UP000002039"/>
    </source>
</evidence>
<keyword evidence="2" id="KW-1185">Reference proteome</keyword>
<sequence length="296" mass="32842">MAFRPGDEAKDMRIQNRFASKPHGPIIRRGGVKVRVFLPNREAQFKKWRVMSCTFGVAGYSPKIRKSETNVQHIAVETGIDEDIQLKTILLADKLSFKPGPSGSEPHETFKHSPFRFASQEQDTSAKRMSRCATVTLQLKDSGITNGDRLLHFSLACNKQHAWVRKSDAEWTGQTSIFLSIFMLLTQSIAIPVPDPVPAPKDGDVALAERRFPKLPGFGLPKELCPQPPPQPPVQQTNQCSTGVPYCCSTEGGSHNCVNSHVECTQTVICCNNNFGFQVCMGDIDFNMPINIEINL</sequence>
<organism evidence="1 2">
    <name type="scientific">Ajellomyces dermatitidis (strain ER-3 / ATCC MYA-2586)</name>
    <name type="common">Blastomyces dermatitidis</name>
    <dbReference type="NCBI Taxonomy" id="559297"/>
    <lineage>
        <taxon>Eukaryota</taxon>
        <taxon>Fungi</taxon>
        <taxon>Dikarya</taxon>
        <taxon>Ascomycota</taxon>
        <taxon>Pezizomycotina</taxon>
        <taxon>Eurotiomycetes</taxon>
        <taxon>Eurotiomycetidae</taxon>
        <taxon>Onygenales</taxon>
        <taxon>Ajellomycetaceae</taxon>
        <taxon>Blastomyces</taxon>
    </lineage>
</organism>
<reference evidence="2" key="1">
    <citation type="journal article" date="2015" name="PLoS Genet.">
        <title>The dynamic genome and transcriptome of the human fungal pathogen Blastomyces and close relative Emmonsia.</title>
        <authorList>
            <person name="Munoz J.F."/>
            <person name="Gauthier G.M."/>
            <person name="Desjardins C.A."/>
            <person name="Gallo J.E."/>
            <person name="Holder J."/>
            <person name="Sullivan T.D."/>
            <person name="Marty A.J."/>
            <person name="Carmen J.C."/>
            <person name="Chen Z."/>
            <person name="Ding L."/>
            <person name="Gujja S."/>
            <person name="Magrini V."/>
            <person name="Misas E."/>
            <person name="Mitreva M."/>
            <person name="Priest M."/>
            <person name="Saif S."/>
            <person name="Whiston E.A."/>
            <person name="Young S."/>
            <person name="Zeng Q."/>
            <person name="Goldman W.E."/>
            <person name="Mardis E.R."/>
            <person name="Taylor J.W."/>
            <person name="McEwen J.G."/>
            <person name="Clay O.K."/>
            <person name="Klein B.S."/>
            <person name="Cuomo C.A."/>
        </authorList>
    </citation>
    <scope>NUCLEOTIDE SEQUENCE [LARGE SCALE GENOMIC DNA]</scope>
    <source>
        <strain evidence="2">ER-3 / ATCC MYA-2586</strain>
    </source>
</reference>
<proteinExistence type="predicted"/>
<evidence type="ECO:0000313" key="1">
    <source>
        <dbReference type="EMBL" id="OAT02449.1"/>
    </source>
</evidence>
<dbReference type="GeneID" id="69032456"/>
<gene>
    <name evidence="1" type="ORF">BDCG_17564</name>
</gene>
<dbReference type="RefSeq" id="XP_045282176.1">
    <property type="nucleotide sequence ID" value="XM_045426669.1"/>
</dbReference>
<protein>
    <recommendedName>
        <fullName evidence="3">WAP domain-containing protein</fullName>
    </recommendedName>
</protein>
<accession>A0ABX2VZ82</accession>